<name>A0A835HXI4_9MAGN</name>
<keyword evidence="2" id="KW-1133">Transmembrane helix</keyword>
<dbReference type="Proteomes" id="UP000631114">
    <property type="component" value="Unassembled WGS sequence"/>
</dbReference>
<protein>
    <recommendedName>
        <fullName evidence="5">Thioredoxin domain-containing protein</fullName>
    </recommendedName>
</protein>
<dbReference type="Gene3D" id="3.40.30.10">
    <property type="entry name" value="Glutaredoxin"/>
    <property type="match status" value="1"/>
</dbReference>
<dbReference type="Gene3D" id="1.10.240.10">
    <property type="entry name" value="Tyrosyl-Transfer RNA Synthetase"/>
    <property type="match status" value="1"/>
</dbReference>
<feature type="non-terminal residue" evidence="3">
    <location>
        <position position="549"/>
    </location>
</feature>
<keyword evidence="2" id="KW-0812">Transmembrane</keyword>
<evidence type="ECO:0000256" key="1">
    <source>
        <dbReference type="SAM" id="MobiDB-lite"/>
    </source>
</evidence>
<feature type="region of interest" description="Disordered" evidence="1">
    <location>
        <begin position="161"/>
        <end position="211"/>
    </location>
</feature>
<evidence type="ECO:0008006" key="5">
    <source>
        <dbReference type="Google" id="ProtNLM"/>
    </source>
</evidence>
<organism evidence="3 4">
    <name type="scientific">Coptis chinensis</name>
    <dbReference type="NCBI Taxonomy" id="261450"/>
    <lineage>
        <taxon>Eukaryota</taxon>
        <taxon>Viridiplantae</taxon>
        <taxon>Streptophyta</taxon>
        <taxon>Embryophyta</taxon>
        <taxon>Tracheophyta</taxon>
        <taxon>Spermatophyta</taxon>
        <taxon>Magnoliopsida</taxon>
        <taxon>Ranunculales</taxon>
        <taxon>Ranunculaceae</taxon>
        <taxon>Coptidoideae</taxon>
        <taxon>Coptis</taxon>
    </lineage>
</organism>
<dbReference type="PANTHER" id="PTHR47005:SF5">
    <property type="entry name" value="HEAVY METAL TRANSPORT_DETOXIFICATION SUPERFAMILY PROTEIN"/>
    <property type="match status" value="1"/>
</dbReference>
<dbReference type="Gene3D" id="3.30.70.100">
    <property type="match status" value="1"/>
</dbReference>
<reference evidence="3 4" key="1">
    <citation type="submission" date="2020-10" db="EMBL/GenBank/DDBJ databases">
        <title>The Coptis chinensis genome and diversification of protoberbering-type alkaloids.</title>
        <authorList>
            <person name="Wang B."/>
            <person name="Shu S."/>
            <person name="Song C."/>
            <person name="Liu Y."/>
        </authorList>
    </citation>
    <scope>NUCLEOTIDE SEQUENCE [LARGE SCALE GENOMIC DNA]</scope>
    <source>
        <strain evidence="3">HL-2020</strain>
        <tissue evidence="3">Leaf</tissue>
    </source>
</reference>
<keyword evidence="2" id="KW-0472">Membrane</keyword>
<dbReference type="InterPro" id="IPR036249">
    <property type="entry name" value="Thioredoxin-like_sf"/>
</dbReference>
<accession>A0A835HXI4</accession>
<evidence type="ECO:0000313" key="3">
    <source>
        <dbReference type="EMBL" id="KAF9607980.1"/>
    </source>
</evidence>
<proteinExistence type="predicted"/>
<sequence length="549" mass="63016">RAFSGGQDSQENHRKYGANLEVDIPVKYLSFFLEDDAGLEHIKQVRLLRWNMEPAMLTGQVKSRLLEVLTALVTRHREAISKVTNEISTLVLKVDLNCAKCYNKMRKTLCQFHYGEFFFIEIHSQTIDKKHGTITITGHFDPQTFSKKLNSNEGKVIKGIEIKQNAKKEEEKPKPKQADAKPDKPKQADAKPDKPQEVKAAEKPKKAEEAKSDPPKLAFSLAFFCLLRRIQKVGDTVKKINIRTIKLLLWGIILQGGYSHAPDDLSYGIDMKQIHWCGILQNSLFYLQRIALVYFIIALIETFTTNVRPTVLKSGHFSIFSAYRWQWLGGFIAFLIYMITTFSLMLNVQKGRTWSCKSRPPLRRSVWPIPDRSYACNGPKPVQFKTGLFLYEIDHKQMPLKFRTQLEALRAIMLARIVLIRLISPDEFANRRHLRSFWLLPSKGSDVSSSVVNEDLKDETSLKDPPRSFIFAKPNQRRRVCHDTKSIVTLNRMGIENLAKMGSRKEPWIVVLYAPWCQFCTAMEGSFVEFADKLKESGVKVGKFRADSE</sequence>
<keyword evidence="4" id="KW-1185">Reference proteome</keyword>
<dbReference type="OrthoDB" id="785270at2759"/>
<feature type="transmembrane region" description="Helical" evidence="2">
    <location>
        <begin position="327"/>
        <end position="348"/>
    </location>
</feature>
<gene>
    <name evidence="3" type="ORF">IFM89_003900</name>
</gene>
<dbReference type="EMBL" id="JADFTS010000004">
    <property type="protein sequence ID" value="KAF9607980.1"/>
    <property type="molecule type" value="Genomic_DNA"/>
</dbReference>
<comment type="caution">
    <text evidence="3">The sequence shown here is derived from an EMBL/GenBank/DDBJ whole genome shotgun (WGS) entry which is preliminary data.</text>
</comment>
<evidence type="ECO:0000313" key="4">
    <source>
        <dbReference type="Proteomes" id="UP000631114"/>
    </source>
</evidence>
<dbReference type="SUPFAM" id="SSF52833">
    <property type="entry name" value="Thioredoxin-like"/>
    <property type="match status" value="1"/>
</dbReference>
<dbReference type="AlphaFoldDB" id="A0A835HXI4"/>
<evidence type="ECO:0000256" key="2">
    <source>
        <dbReference type="SAM" id="Phobius"/>
    </source>
</evidence>
<feature type="transmembrane region" description="Helical" evidence="2">
    <location>
        <begin position="290"/>
        <end position="307"/>
    </location>
</feature>
<dbReference type="PANTHER" id="PTHR47005">
    <property type="entry name" value="HEAVY METAL TRANSPORT/DETOXIFICATION SUPERFAMILY PROTEIN"/>
    <property type="match status" value="1"/>
</dbReference>